<protein>
    <submittedName>
        <fullName evidence="1">Uncharacterized protein</fullName>
    </submittedName>
</protein>
<dbReference type="EMBL" id="LR796195">
    <property type="protein sequence ID" value="CAB4126368.1"/>
    <property type="molecule type" value="Genomic_DNA"/>
</dbReference>
<accession>A0A6J5KV54</accession>
<gene>
    <name evidence="1" type="ORF">UFOVP88_27</name>
</gene>
<reference evidence="1" key="1">
    <citation type="submission" date="2020-04" db="EMBL/GenBank/DDBJ databases">
        <authorList>
            <person name="Chiriac C."/>
            <person name="Salcher M."/>
            <person name="Ghai R."/>
            <person name="Kavagutti S V."/>
        </authorList>
    </citation>
    <scope>NUCLEOTIDE SEQUENCE</scope>
</reference>
<evidence type="ECO:0000313" key="1">
    <source>
        <dbReference type="EMBL" id="CAB4126368.1"/>
    </source>
</evidence>
<name>A0A6J5KV54_9CAUD</name>
<organism evidence="1">
    <name type="scientific">uncultured Caudovirales phage</name>
    <dbReference type="NCBI Taxonomy" id="2100421"/>
    <lineage>
        <taxon>Viruses</taxon>
        <taxon>Duplodnaviria</taxon>
        <taxon>Heunggongvirae</taxon>
        <taxon>Uroviricota</taxon>
        <taxon>Caudoviricetes</taxon>
        <taxon>Peduoviridae</taxon>
        <taxon>Maltschvirus</taxon>
        <taxon>Maltschvirus maltsch</taxon>
    </lineage>
</organism>
<proteinExistence type="predicted"/>
<sequence>MEELSDEVKKYIDERIYLIKKEIKDHITDHLLTSDTFRKKDLECFKDQLLLLYQRWLETDCPRLMLKEIDEIRAKLNSKMYDVISLRNDLEKFQEWFEEMPRSD</sequence>